<dbReference type="SUPFAM" id="SSF51735">
    <property type="entry name" value="NAD(P)-binding Rossmann-fold domains"/>
    <property type="match status" value="1"/>
</dbReference>
<dbReference type="InterPro" id="IPR013328">
    <property type="entry name" value="6PGD_dom2"/>
</dbReference>
<feature type="binding site" evidence="7">
    <location>
        <position position="249"/>
    </location>
    <ligand>
        <name>NADPH</name>
        <dbReference type="ChEBI" id="CHEBI:57783"/>
    </ligand>
</feature>
<evidence type="ECO:0000256" key="9">
    <source>
        <dbReference type="RuleBase" id="RU000439"/>
    </source>
</evidence>
<name>A0ABR6HLF1_9RHOB</name>
<evidence type="ECO:0000256" key="1">
    <source>
        <dbReference type="ARBA" id="ARBA00011009"/>
    </source>
</evidence>
<dbReference type="EMBL" id="JACIBX010000002">
    <property type="protein sequence ID" value="MBB3711364.1"/>
    <property type="molecule type" value="Genomic_DNA"/>
</dbReference>
<proteinExistence type="inferred from homology"/>
<feature type="binding site" evidence="7">
    <location>
        <position position="185"/>
    </location>
    <ligand>
        <name>sn-glycerol 3-phosphate</name>
        <dbReference type="ChEBI" id="CHEBI:57597"/>
    </ligand>
</feature>
<protein>
    <recommendedName>
        <fullName evidence="7">Glycerol-3-phosphate dehydrogenase [NAD(P)+]</fullName>
        <ecNumber evidence="7">1.1.1.94</ecNumber>
    </recommendedName>
    <alternativeName>
        <fullName evidence="7">NAD(P)(+)-dependent glycerol-3-phosphate dehydrogenase</fullName>
    </alternativeName>
    <alternativeName>
        <fullName evidence="7">NAD(P)H-dependent dihydroxyacetone-phosphate reductase</fullName>
    </alternativeName>
</protein>
<dbReference type="GO" id="GO:0047952">
    <property type="term" value="F:glycerol-3-phosphate dehydrogenase [NAD(P)+] activity"/>
    <property type="evidence" value="ECO:0007669"/>
    <property type="project" value="UniProtKB-EC"/>
</dbReference>
<dbReference type="PANTHER" id="PTHR11728">
    <property type="entry name" value="GLYCEROL-3-PHOSPHATE DEHYDROGENASE"/>
    <property type="match status" value="1"/>
</dbReference>
<evidence type="ECO:0000259" key="11">
    <source>
        <dbReference type="Pfam" id="PF07479"/>
    </source>
</evidence>
<dbReference type="SUPFAM" id="SSF48179">
    <property type="entry name" value="6-phosphogluconate dehydrogenase C-terminal domain-like"/>
    <property type="match status" value="1"/>
</dbReference>
<sequence length="322" mass="32854">MRIGIAGAGAFGAALAVALARTGREVTLWARDAAAVDKARESRRVERLPEIDLPASIDIVSDLDALLPCDTILLALPAQATRGFVTAHAEALAGKVLVACAKGIDLTRLTGQTAIIAEAVPSATPALLTGPSFAADIARGLPTALTLACIDEGCGAALQAALSTPGLRLYRTADVIGAELGGALKNVIAIACGACIGAGFGDSARAALMTRGFAEMQRLAASLGARPETLMGLSGFGDLVLTCSSELSRNYRYGLALGRGESFDTATTVEGAATARAVTDLAAARGLDLPISAVTARMVAHDLTPHQALDALINRPLKEESE</sequence>
<dbReference type="Pfam" id="PF01210">
    <property type="entry name" value="NAD_Gly3P_dh_N"/>
    <property type="match status" value="1"/>
</dbReference>
<feature type="active site" description="Proton acceptor" evidence="7">
    <location>
        <position position="185"/>
    </location>
</feature>
<comment type="caution">
    <text evidence="12">The sequence shown here is derived from an EMBL/GenBank/DDBJ whole genome shotgun (WGS) entry which is preliminary data.</text>
</comment>
<dbReference type="InterPro" id="IPR008927">
    <property type="entry name" value="6-PGluconate_DH-like_C_sf"/>
</dbReference>
<evidence type="ECO:0000259" key="10">
    <source>
        <dbReference type="Pfam" id="PF01210"/>
    </source>
</evidence>
<dbReference type="InterPro" id="IPR011128">
    <property type="entry name" value="G3P_DH_NAD-dep_N"/>
</dbReference>
<feature type="binding site" evidence="7">
    <location>
        <position position="31"/>
    </location>
    <ligand>
        <name>NADPH</name>
        <dbReference type="ChEBI" id="CHEBI:57783"/>
    </ligand>
</feature>
<feature type="binding site" evidence="7">
    <location>
        <position position="102"/>
    </location>
    <ligand>
        <name>NADPH</name>
        <dbReference type="ChEBI" id="CHEBI:57783"/>
    </ligand>
</feature>
<evidence type="ECO:0000256" key="3">
    <source>
        <dbReference type="ARBA" id="ARBA00023002"/>
    </source>
</evidence>
<keyword evidence="7" id="KW-0521">NADP</keyword>
<dbReference type="InterPro" id="IPR036291">
    <property type="entry name" value="NAD(P)-bd_dom_sf"/>
</dbReference>
<dbReference type="NCBIfam" id="NF000940">
    <property type="entry name" value="PRK00094.1-2"/>
    <property type="match status" value="1"/>
</dbReference>
<keyword evidence="7 8" id="KW-0520">NAD</keyword>
<evidence type="ECO:0000313" key="13">
    <source>
        <dbReference type="Proteomes" id="UP000576152"/>
    </source>
</evidence>
<comment type="similarity">
    <text evidence="1 7 8">Belongs to the NAD-dependent glycerol-3-phosphate dehydrogenase family.</text>
</comment>
<evidence type="ECO:0000256" key="4">
    <source>
        <dbReference type="ARBA" id="ARBA00023098"/>
    </source>
</evidence>
<feature type="domain" description="Glycerol-3-phosphate dehydrogenase NAD-dependent C-terminal" evidence="11">
    <location>
        <begin position="174"/>
        <end position="309"/>
    </location>
</feature>
<evidence type="ECO:0000313" key="12">
    <source>
        <dbReference type="EMBL" id="MBB3711364.1"/>
    </source>
</evidence>
<feature type="binding site" evidence="7">
    <location>
        <position position="269"/>
    </location>
    <ligand>
        <name>NADPH</name>
        <dbReference type="ChEBI" id="CHEBI:57783"/>
    </ligand>
</feature>
<evidence type="ECO:0000256" key="2">
    <source>
        <dbReference type="ARBA" id="ARBA00022516"/>
    </source>
</evidence>
<feature type="domain" description="Glycerol-3-phosphate dehydrogenase NAD-dependent N-terminal" evidence="10">
    <location>
        <begin position="3"/>
        <end position="152"/>
    </location>
</feature>
<organism evidence="12 13">
    <name type="scientific">Limimaricola variabilis</name>
    <dbReference type="NCBI Taxonomy" id="1492771"/>
    <lineage>
        <taxon>Bacteria</taxon>
        <taxon>Pseudomonadati</taxon>
        <taxon>Pseudomonadota</taxon>
        <taxon>Alphaproteobacteria</taxon>
        <taxon>Rhodobacterales</taxon>
        <taxon>Paracoccaceae</taxon>
        <taxon>Limimaricola</taxon>
    </lineage>
</organism>
<accession>A0ABR6HLF1</accession>
<dbReference type="Gene3D" id="3.40.50.720">
    <property type="entry name" value="NAD(P)-binding Rossmann-like Domain"/>
    <property type="match status" value="1"/>
</dbReference>
<evidence type="ECO:0000256" key="5">
    <source>
        <dbReference type="ARBA" id="ARBA00023209"/>
    </source>
</evidence>
<keyword evidence="5 7" id="KW-0594">Phospholipid biosynthesis</keyword>
<evidence type="ECO:0000256" key="6">
    <source>
        <dbReference type="ARBA" id="ARBA00023264"/>
    </source>
</evidence>
<dbReference type="RefSeq" id="WP_183470319.1">
    <property type="nucleotide sequence ID" value="NZ_JACIBX010000002.1"/>
</dbReference>
<keyword evidence="2 7" id="KW-0444">Lipid biosynthesis</keyword>
<gene>
    <name evidence="7" type="primary">gpsA</name>
    <name evidence="12" type="ORF">FHS00_000926</name>
</gene>
<feature type="binding site" evidence="7">
    <location>
        <position position="238"/>
    </location>
    <ligand>
        <name>sn-glycerol 3-phosphate</name>
        <dbReference type="ChEBI" id="CHEBI:57597"/>
    </ligand>
</feature>
<dbReference type="PRINTS" id="PR00077">
    <property type="entry name" value="GPDHDRGNASE"/>
</dbReference>
<feature type="binding site" evidence="7">
    <location>
        <position position="248"/>
    </location>
    <ligand>
        <name>sn-glycerol 3-phosphate</name>
        <dbReference type="ChEBI" id="CHEBI:57597"/>
    </ligand>
</feature>
<dbReference type="Pfam" id="PF07479">
    <property type="entry name" value="NAD_Gly3P_dh_C"/>
    <property type="match status" value="1"/>
</dbReference>
<feature type="binding site" evidence="7">
    <location>
        <position position="134"/>
    </location>
    <ligand>
        <name>NADPH</name>
        <dbReference type="ChEBI" id="CHEBI:57783"/>
    </ligand>
</feature>
<keyword evidence="7" id="KW-0963">Cytoplasm</keyword>
<feature type="binding site" evidence="7">
    <location>
        <position position="130"/>
    </location>
    <ligand>
        <name>sn-glycerol 3-phosphate</name>
        <dbReference type="ChEBI" id="CHEBI:57597"/>
    </ligand>
</feature>
<feature type="binding site" evidence="7">
    <location>
        <position position="102"/>
    </location>
    <ligand>
        <name>sn-glycerol 3-phosphate</name>
        <dbReference type="ChEBI" id="CHEBI:57597"/>
    </ligand>
</feature>
<keyword evidence="4 7" id="KW-0443">Lipid metabolism</keyword>
<dbReference type="NCBIfam" id="NF000942">
    <property type="entry name" value="PRK00094.1-4"/>
    <property type="match status" value="1"/>
</dbReference>
<keyword evidence="13" id="KW-1185">Reference proteome</keyword>
<evidence type="ECO:0000256" key="8">
    <source>
        <dbReference type="RuleBase" id="RU000437"/>
    </source>
</evidence>
<comment type="subcellular location">
    <subcellularLocation>
        <location evidence="7">Cytoplasm</location>
    </subcellularLocation>
</comment>
<dbReference type="PANTHER" id="PTHR11728:SF1">
    <property type="entry name" value="GLYCEROL-3-PHOSPHATE DEHYDROGENASE [NAD(+)] 2, CHLOROPLASTIC"/>
    <property type="match status" value="1"/>
</dbReference>
<evidence type="ECO:0000256" key="7">
    <source>
        <dbReference type="HAMAP-Rule" id="MF_00394"/>
    </source>
</evidence>
<dbReference type="InterPro" id="IPR006109">
    <property type="entry name" value="G3P_DH_NAD-dep_C"/>
</dbReference>
<dbReference type="Proteomes" id="UP000576152">
    <property type="component" value="Unassembled WGS sequence"/>
</dbReference>
<keyword evidence="6 7" id="KW-1208">Phospholipid metabolism</keyword>
<keyword evidence="3 7" id="KW-0560">Oxidoreductase</keyword>
<keyword evidence="7" id="KW-0547">Nucleotide-binding</keyword>
<dbReference type="Gene3D" id="1.10.1040.10">
    <property type="entry name" value="N-(1-d-carboxylethyl)-l-norvaline Dehydrogenase, domain 2"/>
    <property type="match status" value="1"/>
</dbReference>
<dbReference type="PIRSF" id="PIRSF000114">
    <property type="entry name" value="Glycerol-3-P_dh"/>
    <property type="match status" value="1"/>
</dbReference>
<feature type="binding site" evidence="7">
    <location>
        <position position="132"/>
    </location>
    <ligand>
        <name>sn-glycerol 3-phosphate</name>
        <dbReference type="ChEBI" id="CHEBI:57597"/>
    </ligand>
</feature>
<dbReference type="PROSITE" id="PS00957">
    <property type="entry name" value="NAD_G3PDH"/>
    <property type="match status" value="1"/>
</dbReference>
<comment type="function">
    <text evidence="7">Catalyzes the reduction of the glycolytic intermediate dihydroxyacetone phosphate (DHAP) to sn-glycerol 3-phosphate (G3P), the key precursor for phospholipid synthesis.</text>
</comment>
<reference evidence="12 13" key="1">
    <citation type="submission" date="2020-08" db="EMBL/GenBank/DDBJ databases">
        <title>Genomic Encyclopedia of Type Strains, Phase III (KMG-III): the genomes of soil and plant-associated and newly described type strains.</title>
        <authorList>
            <person name="Whitman W."/>
        </authorList>
    </citation>
    <scope>NUCLEOTIDE SEQUENCE [LARGE SCALE GENOMIC DNA]</scope>
    <source>
        <strain evidence="12 13">CECT 8572</strain>
    </source>
</reference>
<feature type="binding site" evidence="7">
    <location>
        <position position="270"/>
    </location>
    <ligand>
        <name>NADPH</name>
        <dbReference type="ChEBI" id="CHEBI:57783"/>
    </ligand>
</feature>
<dbReference type="EC" id="1.1.1.94" evidence="7"/>
<dbReference type="HAMAP" id="MF_00394">
    <property type="entry name" value="NAD_Glyc3P_dehydrog"/>
    <property type="match status" value="1"/>
</dbReference>
<dbReference type="InterPro" id="IPR006168">
    <property type="entry name" value="G3P_DH_NAD-dep"/>
</dbReference>
<feature type="binding site" evidence="7">
    <location>
        <position position="250"/>
    </location>
    <ligand>
        <name>sn-glycerol 3-phosphate</name>
        <dbReference type="ChEBI" id="CHEBI:57597"/>
    </ligand>
</feature>
<comment type="catalytic activity">
    <reaction evidence="7">
        <text>sn-glycerol 3-phosphate + NAD(+) = dihydroxyacetone phosphate + NADH + H(+)</text>
        <dbReference type="Rhea" id="RHEA:11092"/>
        <dbReference type="ChEBI" id="CHEBI:15378"/>
        <dbReference type="ChEBI" id="CHEBI:57540"/>
        <dbReference type="ChEBI" id="CHEBI:57597"/>
        <dbReference type="ChEBI" id="CHEBI:57642"/>
        <dbReference type="ChEBI" id="CHEBI:57945"/>
        <dbReference type="EC" id="1.1.1.94"/>
    </reaction>
</comment>
<comment type="caution">
    <text evidence="7">Lacks conserved residue(s) required for the propagation of feature annotation.</text>
</comment>
<comment type="catalytic activity">
    <reaction evidence="7 9">
        <text>sn-glycerol 3-phosphate + NADP(+) = dihydroxyacetone phosphate + NADPH + H(+)</text>
        <dbReference type="Rhea" id="RHEA:11096"/>
        <dbReference type="ChEBI" id="CHEBI:15378"/>
        <dbReference type="ChEBI" id="CHEBI:57597"/>
        <dbReference type="ChEBI" id="CHEBI:57642"/>
        <dbReference type="ChEBI" id="CHEBI:57783"/>
        <dbReference type="ChEBI" id="CHEBI:58349"/>
        <dbReference type="EC" id="1.1.1.94"/>
    </reaction>
</comment>
<feature type="binding site" evidence="7">
    <location>
        <position position="249"/>
    </location>
    <ligand>
        <name>sn-glycerol 3-phosphate</name>
        <dbReference type="ChEBI" id="CHEBI:57597"/>
    </ligand>
</feature>
<comment type="pathway">
    <text evidence="7">Membrane lipid metabolism; glycerophospholipid metabolism.</text>
</comment>
<feature type="binding site" evidence="7">
    <location>
        <position position="11"/>
    </location>
    <ligand>
        <name>NADPH</name>
        <dbReference type="ChEBI" id="CHEBI:57783"/>
    </ligand>
</feature>